<gene>
    <name evidence="1" type="ORF">PQQ73_32655</name>
</gene>
<sequence>MYEALEALIDDMNRLETTLARGHAGASVASIAAAFEDCAQRVSDATSAATGETERAALQKIYRGLIAGRRIVHQLNELALTDMAVSH</sequence>
<dbReference type="RefSeq" id="WP_408148661.1">
    <property type="nucleotide sequence ID" value="NZ_JAQQCJ010000034.1"/>
</dbReference>
<proteinExistence type="predicted"/>
<accession>A0ABW9EPT0</accession>
<evidence type="ECO:0000313" key="1">
    <source>
        <dbReference type="EMBL" id="MFM0721063.1"/>
    </source>
</evidence>
<comment type="caution">
    <text evidence="1">The sequence shown here is derived from an EMBL/GenBank/DDBJ whole genome shotgun (WGS) entry which is preliminary data.</text>
</comment>
<protein>
    <submittedName>
        <fullName evidence="1">Type III secretion system protein</fullName>
    </submittedName>
</protein>
<name>A0ABW9EPT0_9BURK</name>
<dbReference type="EMBL" id="JAQQCL010000038">
    <property type="protein sequence ID" value="MFM0721063.1"/>
    <property type="molecule type" value="Genomic_DNA"/>
</dbReference>
<keyword evidence="2" id="KW-1185">Reference proteome</keyword>
<reference evidence="1 2" key="1">
    <citation type="journal article" date="2024" name="Chem. Sci.">
        <title>Discovery of megapolipeptins by genome mining of a Burkholderiales bacteria collection.</title>
        <authorList>
            <person name="Paulo B.S."/>
            <person name="Recchia M.J.J."/>
            <person name="Lee S."/>
            <person name="Fergusson C.H."/>
            <person name="Romanowski S.B."/>
            <person name="Hernandez A."/>
            <person name="Krull N."/>
            <person name="Liu D.Y."/>
            <person name="Cavanagh H."/>
            <person name="Bos A."/>
            <person name="Gray C.A."/>
            <person name="Murphy B.T."/>
            <person name="Linington R.G."/>
            <person name="Eustaquio A.S."/>
        </authorList>
    </citation>
    <scope>NUCLEOTIDE SEQUENCE [LARGE SCALE GENOMIC DNA]</scope>
    <source>
        <strain evidence="1 2">RL17-350-BIC-E</strain>
    </source>
</reference>
<organism evidence="1 2">
    <name type="scientific">Paraburkholderia strydomiana</name>
    <dbReference type="NCBI Taxonomy" id="1245417"/>
    <lineage>
        <taxon>Bacteria</taxon>
        <taxon>Pseudomonadati</taxon>
        <taxon>Pseudomonadota</taxon>
        <taxon>Betaproteobacteria</taxon>
        <taxon>Burkholderiales</taxon>
        <taxon>Burkholderiaceae</taxon>
        <taxon>Paraburkholderia</taxon>
    </lineage>
</organism>
<dbReference type="Proteomes" id="UP001629392">
    <property type="component" value="Unassembled WGS sequence"/>
</dbReference>
<evidence type="ECO:0000313" key="2">
    <source>
        <dbReference type="Proteomes" id="UP001629392"/>
    </source>
</evidence>